<reference evidence="2 3" key="1">
    <citation type="submission" date="2019-03" db="EMBL/GenBank/DDBJ databases">
        <title>First draft genome of Liparis tanakae, snailfish: a comprehensive survey of snailfish specific genes.</title>
        <authorList>
            <person name="Kim W."/>
            <person name="Song I."/>
            <person name="Jeong J.-H."/>
            <person name="Kim D."/>
            <person name="Kim S."/>
            <person name="Ryu S."/>
            <person name="Song J.Y."/>
            <person name="Lee S.K."/>
        </authorList>
    </citation>
    <scope>NUCLEOTIDE SEQUENCE [LARGE SCALE GENOMIC DNA]</scope>
    <source>
        <tissue evidence="2">Muscle</tissue>
    </source>
</reference>
<dbReference type="AlphaFoldDB" id="A0A4Z2HRY0"/>
<comment type="caution">
    <text evidence="2">The sequence shown here is derived from an EMBL/GenBank/DDBJ whole genome shotgun (WGS) entry which is preliminary data.</text>
</comment>
<sequence>MEEDEDDDKMSASSLPQCRPPKASDGPSMSRAAPLEQRNVQRVAASELHKGKRSPCTTTLKHPFPQRQREILHSTIHMSVANPREYTTNELRSQRLRQLEETSSSVIMTHRSLRRPSTPEMNHILVTPGTNVLQSETHHYTYSSVPRFSHERRVSRHRVQPD</sequence>
<organism evidence="2 3">
    <name type="scientific">Liparis tanakae</name>
    <name type="common">Tanaka's snailfish</name>
    <dbReference type="NCBI Taxonomy" id="230148"/>
    <lineage>
        <taxon>Eukaryota</taxon>
        <taxon>Metazoa</taxon>
        <taxon>Chordata</taxon>
        <taxon>Craniata</taxon>
        <taxon>Vertebrata</taxon>
        <taxon>Euteleostomi</taxon>
        <taxon>Actinopterygii</taxon>
        <taxon>Neopterygii</taxon>
        <taxon>Teleostei</taxon>
        <taxon>Neoteleostei</taxon>
        <taxon>Acanthomorphata</taxon>
        <taxon>Eupercaria</taxon>
        <taxon>Perciformes</taxon>
        <taxon>Cottioidei</taxon>
        <taxon>Cottales</taxon>
        <taxon>Liparidae</taxon>
        <taxon>Liparis</taxon>
    </lineage>
</organism>
<dbReference type="EMBL" id="SRLO01000188">
    <property type="protein sequence ID" value="TNN68596.1"/>
    <property type="molecule type" value="Genomic_DNA"/>
</dbReference>
<name>A0A4Z2HRY0_9TELE</name>
<dbReference type="Proteomes" id="UP000314294">
    <property type="component" value="Unassembled WGS sequence"/>
</dbReference>
<keyword evidence="3" id="KW-1185">Reference proteome</keyword>
<evidence type="ECO:0000313" key="3">
    <source>
        <dbReference type="Proteomes" id="UP000314294"/>
    </source>
</evidence>
<protein>
    <submittedName>
        <fullName evidence="2">Uncharacterized protein</fullName>
    </submittedName>
</protein>
<evidence type="ECO:0000256" key="1">
    <source>
        <dbReference type="SAM" id="MobiDB-lite"/>
    </source>
</evidence>
<evidence type="ECO:0000313" key="2">
    <source>
        <dbReference type="EMBL" id="TNN68596.1"/>
    </source>
</evidence>
<proteinExistence type="predicted"/>
<accession>A0A4Z2HRY0</accession>
<feature type="region of interest" description="Disordered" evidence="1">
    <location>
        <begin position="1"/>
        <end position="66"/>
    </location>
</feature>
<gene>
    <name evidence="2" type="ORF">EYF80_021242</name>
</gene>